<evidence type="ECO:0000313" key="4">
    <source>
        <dbReference type="EMBL" id="KAK4185226.1"/>
    </source>
</evidence>
<feature type="region of interest" description="Disordered" evidence="1">
    <location>
        <begin position="630"/>
        <end position="666"/>
    </location>
</feature>
<evidence type="ECO:0000256" key="2">
    <source>
        <dbReference type="SAM" id="Phobius"/>
    </source>
</evidence>
<organism evidence="4 5">
    <name type="scientific">Podospora australis</name>
    <dbReference type="NCBI Taxonomy" id="1536484"/>
    <lineage>
        <taxon>Eukaryota</taxon>
        <taxon>Fungi</taxon>
        <taxon>Dikarya</taxon>
        <taxon>Ascomycota</taxon>
        <taxon>Pezizomycotina</taxon>
        <taxon>Sordariomycetes</taxon>
        <taxon>Sordariomycetidae</taxon>
        <taxon>Sordariales</taxon>
        <taxon>Podosporaceae</taxon>
        <taxon>Podospora</taxon>
    </lineage>
</organism>
<protein>
    <submittedName>
        <fullName evidence="4">Aspartic peptidase domain-containing protein</fullName>
    </submittedName>
</protein>
<reference evidence="4" key="2">
    <citation type="submission" date="2023-05" db="EMBL/GenBank/DDBJ databases">
        <authorList>
            <consortium name="Lawrence Berkeley National Laboratory"/>
            <person name="Steindorff A."/>
            <person name="Hensen N."/>
            <person name="Bonometti L."/>
            <person name="Westerberg I."/>
            <person name="Brannstrom I.O."/>
            <person name="Guillou S."/>
            <person name="Cros-Aarteil S."/>
            <person name="Calhoun S."/>
            <person name="Haridas S."/>
            <person name="Kuo A."/>
            <person name="Mondo S."/>
            <person name="Pangilinan J."/>
            <person name="Riley R."/>
            <person name="Labutti K."/>
            <person name="Andreopoulos B."/>
            <person name="Lipzen A."/>
            <person name="Chen C."/>
            <person name="Yanf M."/>
            <person name="Daum C."/>
            <person name="Ng V."/>
            <person name="Clum A."/>
            <person name="Ohm R."/>
            <person name="Martin F."/>
            <person name="Silar P."/>
            <person name="Natvig D."/>
            <person name="Lalanne C."/>
            <person name="Gautier V."/>
            <person name="Ament-Velasquez S.L."/>
            <person name="Kruys A."/>
            <person name="Hutchinson M.I."/>
            <person name="Powell A.J."/>
            <person name="Barry K."/>
            <person name="Miller A.N."/>
            <person name="Grigoriev I.V."/>
            <person name="Debuchy R."/>
            <person name="Gladieux P."/>
            <person name="Thoren M.H."/>
            <person name="Johannesson H."/>
        </authorList>
    </citation>
    <scope>NUCLEOTIDE SEQUENCE</scope>
    <source>
        <strain evidence="4">PSN309</strain>
    </source>
</reference>
<gene>
    <name evidence="4" type="ORF">QBC35DRAFT_504157</name>
</gene>
<dbReference type="Proteomes" id="UP001302126">
    <property type="component" value="Unassembled WGS sequence"/>
</dbReference>
<feature type="compositionally biased region" description="Polar residues" evidence="1">
    <location>
        <begin position="23"/>
        <end position="32"/>
    </location>
</feature>
<accession>A0AAN7AE56</accession>
<evidence type="ECO:0000259" key="3">
    <source>
        <dbReference type="PROSITE" id="PS51767"/>
    </source>
</evidence>
<proteinExistence type="predicted"/>
<name>A0AAN7AE56_9PEZI</name>
<sequence>MVESTKRYQAVLNGHGEPGDTAPQGSCRTPMTTEKSLRCRGGVWEHTYRAKSMSSMHTTVTSSVLPAPSGFELASFCFLSATQIHRIPMRQQINLVRWLLIGGTATVVLAAEPILVAWTTDKSVGSGNVVGGSEYTYGPDGPWQAIAVDVGGESEFSAMWPTGGGRSMILTSPAGGNYTLTKSTTATNLSLDNTFAYDDWGSFEAMNESTHGAGYMDRVGIRKVSVDNSGPITFNTTVYVMDKWQFRLPDGSNHSTGVGILGLGPMLNPVDKPDGTPPGILEQFKINGDIDSMSFSIHMGSVPFQQRGSLVLGGYEQNRALGPVGVFKYDRAPLLSLLDVRLGTAMGASPLAIEGEESVWQGLGGNKEGEDITKLSGYKEGSAVVFLNPATPYIYLPLGTCEAVARQLPVTWNSKNGLYVWNTQDPQFSRIVQSPTYLSFVFSDRTATNLTIKVPMQLLNLTLEPPLAPVPTPYFPCKPLDSAEGVWVLGRAFLQAAFFAVNLEQNVTFLAQAPGPDMDQRLVNKILPGDVSIKTNPIEGFEQSWQSKWTALEGESNGTSGESIGGQGLSNGALAGIVVGVILGVAALSSAAFWCWRRRRHAKEKSNGGDAAEVEDQSNLAEKVVYSGNGDLREMDSKTAPSEVGHPLSHEMEVTEPLQEVSSQPQYYELSAQEAWRRSQISNARASSESR</sequence>
<feature type="transmembrane region" description="Helical" evidence="2">
    <location>
        <begin position="95"/>
        <end position="118"/>
    </location>
</feature>
<evidence type="ECO:0000313" key="5">
    <source>
        <dbReference type="Proteomes" id="UP001302126"/>
    </source>
</evidence>
<feature type="domain" description="Peptidase A1" evidence="3">
    <location>
        <begin position="144"/>
        <end position="511"/>
    </location>
</feature>
<keyword evidence="2" id="KW-0472">Membrane</keyword>
<dbReference type="InterPro" id="IPR021109">
    <property type="entry name" value="Peptidase_aspartic_dom_sf"/>
</dbReference>
<dbReference type="InterPro" id="IPR033121">
    <property type="entry name" value="PEPTIDASE_A1"/>
</dbReference>
<dbReference type="SUPFAM" id="SSF50630">
    <property type="entry name" value="Acid proteases"/>
    <property type="match status" value="1"/>
</dbReference>
<dbReference type="CDD" id="cd12087">
    <property type="entry name" value="TM_EGFR-like"/>
    <property type="match status" value="1"/>
</dbReference>
<feature type="region of interest" description="Disordered" evidence="1">
    <location>
        <begin position="12"/>
        <end position="32"/>
    </location>
</feature>
<comment type="caution">
    <text evidence="4">The sequence shown here is derived from an EMBL/GenBank/DDBJ whole genome shotgun (WGS) entry which is preliminary data.</text>
</comment>
<feature type="transmembrane region" description="Helical" evidence="2">
    <location>
        <begin position="573"/>
        <end position="596"/>
    </location>
</feature>
<dbReference type="Gene3D" id="2.40.70.10">
    <property type="entry name" value="Acid Proteases"/>
    <property type="match status" value="2"/>
</dbReference>
<keyword evidence="5" id="KW-1185">Reference proteome</keyword>
<reference evidence="4" key="1">
    <citation type="journal article" date="2023" name="Mol. Phylogenet. Evol.">
        <title>Genome-scale phylogeny and comparative genomics of the fungal order Sordariales.</title>
        <authorList>
            <person name="Hensen N."/>
            <person name="Bonometti L."/>
            <person name="Westerberg I."/>
            <person name="Brannstrom I.O."/>
            <person name="Guillou S."/>
            <person name="Cros-Aarteil S."/>
            <person name="Calhoun S."/>
            <person name="Haridas S."/>
            <person name="Kuo A."/>
            <person name="Mondo S."/>
            <person name="Pangilinan J."/>
            <person name="Riley R."/>
            <person name="LaButti K."/>
            <person name="Andreopoulos B."/>
            <person name="Lipzen A."/>
            <person name="Chen C."/>
            <person name="Yan M."/>
            <person name="Daum C."/>
            <person name="Ng V."/>
            <person name="Clum A."/>
            <person name="Steindorff A."/>
            <person name="Ohm R.A."/>
            <person name="Martin F."/>
            <person name="Silar P."/>
            <person name="Natvig D.O."/>
            <person name="Lalanne C."/>
            <person name="Gautier V."/>
            <person name="Ament-Velasquez S.L."/>
            <person name="Kruys A."/>
            <person name="Hutchinson M.I."/>
            <person name="Powell A.J."/>
            <person name="Barry K."/>
            <person name="Miller A.N."/>
            <person name="Grigoriev I.V."/>
            <person name="Debuchy R."/>
            <person name="Gladieux P."/>
            <person name="Hiltunen Thoren M."/>
            <person name="Johannesson H."/>
        </authorList>
    </citation>
    <scope>NUCLEOTIDE SEQUENCE</scope>
    <source>
        <strain evidence="4">PSN309</strain>
    </source>
</reference>
<evidence type="ECO:0000256" key="1">
    <source>
        <dbReference type="SAM" id="MobiDB-lite"/>
    </source>
</evidence>
<dbReference type="EMBL" id="MU864457">
    <property type="protein sequence ID" value="KAK4185226.1"/>
    <property type="molecule type" value="Genomic_DNA"/>
</dbReference>
<keyword evidence="2" id="KW-0812">Transmembrane</keyword>
<keyword evidence="2" id="KW-1133">Transmembrane helix</keyword>
<dbReference type="AlphaFoldDB" id="A0AAN7AE56"/>
<dbReference type="PROSITE" id="PS51767">
    <property type="entry name" value="PEPTIDASE_A1"/>
    <property type="match status" value="1"/>
</dbReference>